<comment type="caution">
    <text evidence="2">The sequence shown here is derived from an EMBL/GenBank/DDBJ whole genome shotgun (WGS) entry which is preliminary data.</text>
</comment>
<sequence length="102" mass="10649">MAASRVHLQAGVERTSLLGHRRLCCHKMSAVPLMGWEGLTGALVLVTEVTGAQSSPADCGTPLGCRAPRQRSQGQCESGPASTETSSRSTHYDCGVSPPVLT</sequence>
<dbReference type="EMBL" id="JAODUO010000049">
    <property type="protein sequence ID" value="KAK2191609.1"/>
    <property type="molecule type" value="Genomic_DNA"/>
</dbReference>
<keyword evidence="3" id="KW-1185">Reference proteome</keyword>
<organism evidence="2 3">
    <name type="scientific">Ridgeia piscesae</name>
    <name type="common">Tubeworm</name>
    <dbReference type="NCBI Taxonomy" id="27915"/>
    <lineage>
        <taxon>Eukaryota</taxon>
        <taxon>Metazoa</taxon>
        <taxon>Spiralia</taxon>
        <taxon>Lophotrochozoa</taxon>
        <taxon>Annelida</taxon>
        <taxon>Polychaeta</taxon>
        <taxon>Sedentaria</taxon>
        <taxon>Canalipalpata</taxon>
        <taxon>Sabellida</taxon>
        <taxon>Siboglinidae</taxon>
        <taxon>Ridgeia</taxon>
    </lineage>
</organism>
<dbReference type="AlphaFoldDB" id="A0AAD9PB66"/>
<dbReference type="Proteomes" id="UP001209878">
    <property type="component" value="Unassembled WGS sequence"/>
</dbReference>
<proteinExistence type="predicted"/>
<reference evidence="2" key="1">
    <citation type="journal article" date="2023" name="Mol. Biol. Evol.">
        <title>Third-Generation Sequencing Reveals the Adaptive Role of the Epigenome in Three Deep-Sea Polychaetes.</title>
        <authorList>
            <person name="Perez M."/>
            <person name="Aroh O."/>
            <person name="Sun Y."/>
            <person name="Lan Y."/>
            <person name="Juniper S.K."/>
            <person name="Young C.R."/>
            <person name="Angers B."/>
            <person name="Qian P.Y."/>
        </authorList>
    </citation>
    <scope>NUCLEOTIDE SEQUENCE</scope>
    <source>
        <strain evidence="2">R07B-5</strain>
    </source>
</reference>
<feature type="compositionally biased region" description="Polar residues" evidence="1">
    <location>
        <begin position="70"/>
        <end position="89"/>
    </location>
</feature>
<evidence type="ECO:0000313" key="3">
    <source>
        <dbReference type="Proteomes" id="UP001209878"/>
    </source>
</evidence>
<protein>
    <submittedName>
        <fullName evidence="2">Uncharacterized protein</fullName>
    </submittedName>
</protein>
<feature type="region of interest" description="Disordered" evidence="1">
    <location>
        <begin position="60"/>
        <end position="102"/>
    </location>
</feature>
<gene>
    <name evidence="2" type="ORF">NP493_50g03023</name>
</gene>
<evidence type="ECO:0000313" key="2">
    <source>
        <dbReference type="EMBL" id="KAK2191609.1"/>
    </source>
</evidence>
<evidence type="ECO:0000256" key="1">
    <source>
        <dbReference type="SAM" id="MobiDB-lite"/>
    </source>
</evidence>
<name>A0AAD9PB66_RIDPI</name>
<accession>A0AAD9PB66</accession>